<comment type="caution">
    <text evidence="3">The sequence shown here is derived from an EMBL/GenBank/DDBJ whole genome shotgun (WGS) entry which is preliminary data.</text>
</comment>
<sequence length="285" mass="32003">MSIQKSAIIALHAQTSIHAGANDGDGVVDLPIQRESHTAYPCIFGSSMKGALRAFAEVNMNDDKTKKLFGPKSSMSSSAGEMGELLISDARLLLLPIRSLTGQFRWVTCPAILERLCRDIGRFLPNQSKIDIKLEVNEGEVLTFQKSDEKLQKLFLEEYAFTMKEIEENDKKNLLSLLTPFLNAPHFEEQLAIVDNDSFSYLCRYATPVNARNVLNTDTKISDNLWYEETLPSETIMYLGLVGKNDISLITKLLEEKKYLQVGGNETVGMGWFEVSEYKMQGEQS</sequence>
<accession>A0AAJ6N7R8</accession>
<evidence type="ECO:0000313" key="4">
    <source>
        <dbReference type="Proteomes" id="UP001236239"/>
    </source>
</evidence>
<organism evidence="3 4">
    <name type="scientific">Phocoenobacter skyensis</name>
    <dbReference type="NCBI Taxonomy" id="97481"/>
    <lineage>
        <taxon>Bacteria</taxon>
        <taxon>Pseudomonadati</taxon>
        <taxon>Pseudomonadota</taxon>
        <taxon>Gammaproteobacteria</taxon>
        <taxon>Pasteurellales</taxon>
        <taxon>Pasteurellaceae</taxon>
        <taxon>Phocoenobacter</taxon>
    </lineage>
</organism>
<dbReference type="PANTHER" id="PTHR36700:SF1">
    <property type="entry name" value="CRISPR SYSTEM CMR SUBUNIT CMR4"/>
    <property type="match status" value="1"/>
</dbReference>
<evidence type="ECO:0000313" key="3">
    <source>
        <dbReference type="EMBL" id="MDP8171763.1"/>
    </source>
</evidence>
<reference evidence="3" key="1">
    <citation type="journal article" date="2023" name="Front. Microbiol.">
        <title>Phylogeography and host specificity of Pasteurellaceae pathogenic to sea-farmed fish in the north-east Atlantic.</title>
        <authorList>
            <person name="Gulla S."/>
            <person name="Colquhoun D.J."/>
            <person name="Olsen A.B."/>
            <person name="Spilsberg B."/>
            <person name="Lagesen K."/>
            <person name="Aakesson C.P."/>
            <person name="Strom S."/>
            <person name="Manji F."/>
            <person name="Birkbeck T.H."/>
            <person name="Nilsen H.K."/>
        </authorList>
    </citation>
    <scope>NUCLEOTIDE SEQUENCE</scope>
    <source>
        <strain evidence="3">TW16_20</strain>
    </source>
</reference>
<dbReference type="Pfam" id="PF03787">
    <property type="entry name" value="RAMPs"/>
    <property type="match status" value="1"/>
</dbReference>
<dbReference type="Proteomes" id="UP001236239">
    <property type="component" value="Unassembled WGS sequence"/>
</dbReference>
<protein>
    <submittedName>
        <fullName evidence="3">Type III-B CRISPR module RAMP protein Cmr4</fullName>
    </submittedName>
</protein>
<proteinExistence type="predicted"/>
<feature type="domain" description="CRISPR type III-associated protein" evidence="2">
    <location>
        <begin position="12"/>
        <end position="274"/>
    </location>
</feature>
<dbReference type="NCBIfam" id="TIGR02580">
    <property type="entry name" value="cas_RAMP_Cmr4"/>
    <property type="match status" value="1"/>
</dbReference>
<dbReference type="InterPro" id="IPR013410">
    <property type="entry name" value="CRISPR-assoc_RAMP_Cmr4"/>
</dbReference>
<evidence type="ECO:0000256" key="1">
    <source>
        <dbReference type="ARBA" id="ARBA00023118"/>
    </source>
</evidence>
<dbReference type="GO" id="GO:0051607">
    <property type="term" value="P:defense response to virus"/>
    <property type="evidence" value="ECO:0007669"/>
    <property type="project" value="UniProtKB-KW"/>
</dbReference>
<dbReference type="EMBL" id="JASAYQ010000001">
    <property type="protein sequence ID" value="MDP8171763.1"/>
    <property type="molecule type" value="Genomic_DNA"/>
</dbReference>
<dbReference type="PANTHER" id="PTHR36700">
    <property type="entry name" value="CRISPR SYSTEM CMR SUBUNIT CMR4"/>
    <property type="match status" value="1"/>
</dbReference>
<dbReference type="RefSeq" id="WP_306373441.1">
    <property type="nucleotide sequence ID" value="NZ_JASAYK010000001.1"/>
</dbReference>
<gene>
    <name evidence="3" type="primary">cmr4</name>
    <name evidence="3" type="ORF">QJU93_00060</name>
</gene>
<name>A0AAJ6N7R8_9PAST</name>
<dbReference type="AlphaFoldDB" id="A0AAJ6N7R8"/>
<evidence type="ECO:0000259" key="2">
    <source>
        <dbReference type="Pfam" id="PF03787"/>
    </source>
</evidence>
<dbReference type="InterPro" id="IPR005537">
    <property type="entry name" value="RAMP_III_fam"/>
</dbReference>
<keyword evidence="1" id="KW-0051">Antiviral defense</keyword>